<dbReference type="SUPFAM" id="SSF56601">
    <property type="entry name" value="beta-lactamase/transpeptidase-like"/>
    <property type="match status" value="1"/>
</dbReference>
<dbReference type="InterPro" id="IPR012338">
    <property type="entry name" value="Beta-lactam/transpept-like"/>
</dbReference>
<dbReference type="HOGENOM" id="CLU_020027_10_0_6"/>
<dbReference type="SMR" id="A9KDR4"/>
<protein>
    <submittedName>
        <fullName evidence="3">Beta-lactamase</fullName>
        <ecNumber evidence="3">3.5.2.6</ecNumber>
    </submittedName>
</protein>
<dbReference type="PANTHER" id="PTHR46825">
    <property type="entry name" value="D-ALANYL-D-ALANINE-CARBOXYPEPTIDASE/ENDOPEPTIDASE AMPH"/>
    <property type="match status" value="1"/>
</dbReference>
<evidence type="ECO:0000313" key="4">
    <source>
        <dbReference type="Proteomes" id="UP000008555"/>
    </source>
</evidence>
<dbReference type="Proteomes" id="UP000008555">
    <property type="component" value="Chromosome"/>
</dbReference>
<dbReference type="EC" id="3.5.2.6" evidence="3"/>
<dbReference type="GO" id="GO:0008800">
    <property type="term" value="F:beta-lactamase activity"/>
    <property type="evidence" value="ECO:0007669"/>
    <property type="project" value="UniProtKB-EC"/>
</dbReference>
<dbReference type="InterPro" id="IPR001466">
    <property type="entry name" value="Beta-lactam-related"/>
</dbReference>
<name>A9KDR4_COXBN</name>
<dbReference type="Gene3D" id="3.40.710.10">
    <property type="entry name" value="DD-peptidase/beta-lactamase superfamily"/>
    <property type="match status" value="1"/>
</dbReference>
<keyword evidence="3" id="KW-0378">Hydrolase</keyword>
<feature type="chain" id="PRO_5002739460" evidence="1">
    <location>
        <begin position="23"/>
        <end position="381"/>
    </location>
</feature>
<sequence length="381" mass="41967">MKSINKIILTVSLCYFGQNALAAAVTQEQKIAAAVNTYIQPVIKQCRIPGMAVAVTFNGKNYFFNYGVLSRQSKKPVTQYSLFGIGSLTKLFTATTAVYLDQAKKINLNSPISHYLTQLKNPEFNKITLINLLTHTSGLSLFTPAVSSQSQLVTYLNKWTPKDPIGTERMYSNLGYGLVGMSIQSATGSYKKSVADAILKPLKLSHTYFQTPSNKNNLAQGYNSAGKAIPFTDSTLPAASGMYSSSADLIRFVQANLQSKFSTAKSLNMALQATQKVYYKTPFLTQALGWEVYPYPLKLQTLTQGHNSELKAKASKLNTLPPANQEGYFDKTGTGDQNTFASYVAFIPQQKIGIVILANKFYPFNERPVVGYKILQQILKS</sequence>
<evidence type="ECO:0000313" key="3">
    <source>
        <dbReference type="EMBL" id="ABS78177.1"/>
    </source>
</evidence>
<dbReference type="KEGG" id="cbd:CBUD_0739"/>
<dbReference type="AlphaFoldDB" id="A9KDR4"/>
<feature type="domain" description="Beta-lactamase-related" evidence="2">
    <location>
        <begin position="36"/>
        <end position="374"/>
    </location>
</feature>
<organism evidence="3 4">
    <name type="scientific">Coxiella burnetii (strain Dugway 5J108-111)</name>
    <dbReference type="NCBI Taxonomy" id="434922"/>
    <lineage>
        <taxon>Bacteria</taxon>
        <taxon>Pseudomonadati</taxon>
        <taxon>Pseudomonadota</taxon>
        <taxon>Gammaproteobacteria</taxon>
        <taxon>Legionellales</taxon>
        <taxon>Coxiellaceae</taxon>
        <taxon>Coxiella</taxon>
    </lineage>
</organism>
<feature type="signal peptide" evidence="1">
    <location>
        <begin position="1"/>
        <end position="22"/>
    </location>
</feature>
<accession>A9KDR4</accession>
<proteinExistence type="predicted"/>
<dbReference type="Pfam" id="PF00144">
    <property type="entry name" value="Beta-lactamase"/>
    <property type="match status" value="1"/>
</dbReference>
<dbReference type="MEROPS" id="S12.006"/>
<gene>
    <name evidence="3" type="primary">ampC</name>
    <name evidence="3" type="ordered locus">CBUD_0739</name>
</gene>
<reference evidence="3 4" key="1">
    <citation type="journal article" date="2009" name="Infect. Immun.">
        <title>Comparative genomics reveal extensive transposon-mediated genomic plasticity and diversity among potential effector proteins within the genus Coxiella.</title>
        <authorList>
            <person name="Beare P.A."/>
            <person name="Unsworth N."/>
            <person name="Andoh M."/>
            <person name="Voth D.E."/>
            <person name="Omsland A."/>
            <person name="Gilk S.D."/>
            <person name="Williams K.P."/>
            <person name="Sobral B.W."/>
            <person name="Kupko J.J.III."/>
            <person name="Porcella S.F."/>
            <person name="Samuel J.E."/>
            <person name="Heinzen R.A."/>
        </authorList>
    </citation>
    <scope>NUCLEOTIDE SEQUENCE [LARGE SCALE GENOMIC DNA]</scope>
    <source>
        <strain evidence="3 4">Dugway 5J108-111</strain>
    </source>
</reference>
<keyword evidence="1" id="KW-0732">Signal</keyword>
<dbReference type="EMBL" id="CP000733">
    <property type="protein sequence ID" value="ABS78177.1"/>
    <property type="molecule type" value="Genomic_DNA"/>
</dbReference>
<dbReference type="InterPro" id="IPR050491">
    <property type="entry name" value="AmpC-like"/>
</dbReference>
<dbReference type="RefSeq" id="WP_011996713.1">
    <property type="nucleotide sequence ID" value="NC_009727.1"/>
</dbReference>
<evidence type="ECO:0000259" key="2">
    <source>
        <dbReference type="Pfam" id="PF00144"/>
    </source>
</evidence>
<evidence type="ECO:0000256" key="1">
    <source>
        <dbReference type="SAM" id="SignalP"/>
    </source>
</evidence>
<dbReference type="PANTHER" id="PTHR46825:SF8">
    <property type="entry name" value="BETA-LACTAMASE-RELATED"/>
    <property type="match status" value="1"/>
</dbReference>